<comment type="similarity">
    <text evidence="3">Belongs to the RimP family.</text>
</comment>
<reference evidence="7" key="1">
    <citation type="journal article" date="2019" name="Int. J. Syst. Evol. Microbiol.">
        <title>The Global Catalogue of Microorganisms (GCM) 10K type strain sequencing project: providing services to taxonomists for standard genome sequencing and annotation.</title>
        <authorList>
            <consortium name="The Broad Institute Genomics Platform"/>
            <consortium name="The Broad Institute Genome Sequencing Center for Infectious Disease"/>
            <person name="Wu L."/>
            <person name="Ma J."/>
        </authorList>
    </citation>
    <scope>NUCLEOTIDE SEQUENCE [LARGE SCALE GENOMIC DNA]</scope>
    <source>
        <strain evidence="7">JCM 17688</strain>
    </source>
</reference>
<name>A0ABP8KJT3_9ACTN</name>
<comment type="function">
    <text evidence="3">Required for maturation of 30S ribosomal subunits.</text>
</comment>
<dbReference type="InterPro" id="IPR028989">
    <property type="entry name" value="RimP_N"/>
</dbReference>
<comment type="subcellular location">
    <subcellularLocation>
        <location evidence="3">Cytoplasm</location>
    </subcellularLocation>
</comment>
<dbReference type="NCBIfam" id="NF000930">
    <property type="entry name" value="PRK00092.2-2"/>
    <property type="match status" value="1"/>
</dbReference>
<keyword evidence="1 3" id="KW-0963">Cytoplasm</keyword>
<dbReference type="Gene3D" id="3.30.300.70">
    <property type="entry name" value="RimP-like superfamily, N-terminal"/>
    <property type="match status" value="1"/>
</dbReference>
<dbReference type="HAMAP" id="MF_01077">
    <property type="entry name" value="RimP"/>
    <property type="match status" value="1"/>
</dbReference>
<dbReference type="PANTHER" id="PTHR33867">
    <property type="entry name" value="RIBOSOME MATURATION FACTOR RIMP"/>
    <property type="match status" value="1"/>
</dbReference>
<evidence type="ECO:0000256" key="1">
    <source>
        <dbReference type="ARBA" id="ARBA00022490"/>
    </source>
</evidence>
<evidence type="ECO:0000256" key="2">
    <source>
        <dbReference type="ARBA" id="ARBA00022517"/>
    </source>
</evidence>
<protein>
    <recommendedName>
        <fullName evidence="3">Ribosome maturation factor RimP</fullName>
    </recommendedName>
</protein>
<proteinExistence type="inferred from homology"/>
<accession>A0ABP8KJT3</accession>
<dbReference type="PANTHER" id="PTHR33867:SF1">
    <property type="entry name" value="RIBOSOME MATURATION FACTOR RIMP"/>
    <property type="match status" value="1"/>
</dbReference>
<feature type="compositionally biased region" description="Low complexity" evidence="4">
    <location>
        <begin position="167"/>
        <end position="178"/>
    </location>
</feature>
<feature type="domain" description="Ribosome maturation factor RimP N-terminal" evidence="5">
    <location>
        <begin position="12"/>
        <end position="84"/>
    </location>
</feature>
<dbReference type="Pfam" id="PF02576">
    <property type="entry name" value="RimP_N"/>
    <property type="match status" value="1"/>
</dbReference>
<comment type="caution">
    <text evidence="6">The sequence shown here is derived from an EMBL/GenBank/DDBJ whole genome shotgun (WGS) entry which is preliminary data.</text>
</comment>
<evidence type="ECO:0000313" key="6">
    <source>
        <dbReference type="EMBL" id="GAA4408053.1"/>
    </source>
</evidence>
<dbReference type="RefSeq" id="WP_345001921.1">
    <property type="nucleotide sequence ID" value="NZ_BAABFR010000200.1"/>
</dbReference>
<evidence type="ECO:0000256" key="4">
    <source>
        <dbReference type="SAM" id="MobiDB-lite"/>
    </source>
</evidence>
<evidence type="ECO:0000256" key="3">
    <source>
        <dbReference type="HAMAP-Rule" id="MF_01077"/>
    </source>
</evidence>
<dbReference type="EMBL" id="BAABFR010000200">
    <property type="protein sequence ID" value="GAA4408053.1"/>
    <property type="molecule type" value="Genomic_DNA"/>
</dbReference>
<keyword evidence="2 3" id="KW-0690">Ribosome biogenesis</keyword>
<evidence type="ECO:0000313" key="7">
    <source>
        <dbReference type="Proteomes" id="UP001500635"/>
    </source>
</evidence>
<gene>
    <name evidence="3" type="primary">rimP</name>
    <name evidence="6" type="ORF">GCM10023147_52130</name>
</gene>
<feature type="region of interest" description="Disordered" evidence="4">
    <location>
        <begin position="166"/>
        <end position="217"/>
    </location>
</feature>
<feature type="compositionally biased region" description="Acidic residues" evidence="4">
    <location>
        <begin position="186"/>
        <end position="206"/>
    </location>
</feature>
<evidence type="ECO:0000259" key="5">
    <source>
        <dbReference type="Pfam" id="PF02576"/>
    </source>
</evidence>
<organism evidence="6 7">
    <name type="scientific">Tsukamurella soli</name>
    <dbReference type="NCBI Taxonomy" id="644556"/>
    <lineage>
        <taxon>Bacteria</taxon>
        <taxon>Bacillati</taxon>
        <taxon>Actinomycetota</taxon>
        <taxon>Actinomycetes</taxon>
        <taxon>Mycobacteriales</taxon>
        <taxon>Tsukamurellaceae</taxon>
        <taxon>Tsukamurella</taxon>
    </lineage>
</organism>
<keyword evidence="7" id="KW-1185">Reference proteome</keyword>
<dbReference type="InterPro" id="IPR035956">
    <property type="entry name" value="RimP_N_sf"/>
</dbReference>
<dbReference type="Proteomes" id="UP001500635">
    <property type="component" value="Unassembled WGS sequence"/>
</dbReference>
<dbReference type="SUPFAM" id="SSF75420">
    <property type="entry name" value="YhbC-like, N-terminal domain"/>
    <property type="match status" value="1"/>
</dbReference>
<dbReference type="InterPro" id="IPR003728">
    <property type="entry name" value="Ribosome_maturation_RimP"/>
</dbReference>
<sequence>MALDEITVGRAVTPLVEAAGYDLERIRVARAGAKSVVTVVVDTDGGPSLDDVAELSRAVSAAIDDDPDFGKQAFTLEVTTPGAERPLTAPRHWRRARGRMAAIELADGTNLSARVGELAPDEAEVTVVLPDRRKGPTVRTVALADVRRASVRVEFGVPDRRELELSGVAPGRPVPGVGPVIGAGDGSDDDEFDDGSDDDAGADDPDTATTTHERGDK</sequence>